<organism evidence="5 6">
    <name type="scientific">Armillaria luteobubalina</name>
    <dbReference type="NCBI Taxonomy" id="153913"/>
    <lineage>
        <taxon>Eukaryota</taxon>
        <taxon>Fungi</taxon>
        <taxon>Dikarya</taxon>
        <taxon>Basidiomycota</taxon>
        <taxon>Agaricomycotina</taxon>
        <taxon>Agaricomycetes</taxon>
        <taxon>Agaricomycetidae</taxon>
        <taxon>Agaricales</taxon>
        <taxon>Marasmiineae</taxon>
        <taxon>Physalacriaceae</taxon>
        <taxon>Armillaria</taxon>
    </lineage>
</organism>
<keyword evidence="3" id="KW-0479">Metal-binding</keyword>
<evidence type="ECO:0000256" key="2">
    <source>
        <dbReference type="ARBA" id="ARBA00022679"/>
    </source>
</evidence>
<keyword evidence="4" id="KW-0460">Magnesium</keyword>
<dbReference type="GO" id="GO:0005737">
    <property type="term" value="C:cytoplasm"/>
    <property type="evidence" value="ECO:0007669"/>
    <property type="project" value="TreeGrafter"/>
</dbReference>
<comment type="caution">
    <text evidence="5">The sequence shown here is derived from an EMBL/GenBank/DDBJ whole genome shotgun (WGS) entry which is preliminary data.</text>
</comment>
<sequence length="66" mass="7516">MSVVDIAETTKGVSLMDDEYLKAAVLGWGIELLQAGFLVLDDSIDSQITRQDQLYRFWVPKANRRQ</sequence>
<dbReference type="Pfam" id="PF00348">
    <property type="entry name" value="polyprenyl_synt"/>
    <property type="match status" value="1"/>
</dbReference>
<reference evidence="5" key="1">
    <citation type="submission" date="2023-06" db="EMBL/GenBank/DDBJ databases">
        <authorList>
            <consortium name="Lawrence Berkeley National Laboratory"/>
            <person name="Ahrendt S."/>
            <person name="Sahu N."/>
            <person name="Indic B."/>
            <person name="Wong-Bajracharya J."/>
            <person name="Merenyi Z."/>
            <person name="Ke H.-M."/>
            <person name="Monk M."/>
            <person name="Kocsube S."/>
            <person name="Drula E."/>
            <person name="Lipzen A."/>
            <person name="Balint B."/>
            <person name="Henrissat B."/>
            <person name="Andreopoulos B."/>
            <person name="Martin F.M."/>
            <person name="Harder C.B."/>
            <person name="Rigling D."/>
            <person name="Ford K.L."/>
            <person name="Foster G.D."/>
            <person name="Pangilinan J."/>
            <person name="Papanicolaou A."/>
            <person name="Barry K."/>
            <person name="LaButti K."/>
            <person name="Viragh M."/>
            <person name="Koriabine M."/>
            <person name="Yan M."/>
            <person name="Riley R."/>
            <person name="Champramary S."/>
            <person name="Plett K.L."/>
            <person name="Tsai I.J."/>
            <person name="Slot J."/>
            <person name="Sipos G."/>
            <person name="Plett J."/>
            <person name="Nagy L.G."/>
            <person name="Grigoriev I.V."/>
        </authorList>
    </citation>
    <scope>NUCLEOTIDE SEQUENCE</scope>
    <source>
        <strain evidence="5">HWK02</strain>
    </source>
</reference>
<dbReference type="SUPFAM" id="SSF48576">
    <property type="entry name" value="Terpenoid synthases"/>
    <property type="match status" value="1"/>
</dbReference>
<evidence type="ECO:0000313" key="5">
    <source>
        <dbReference type="EMBL" id="KAK0496930.1"/>
    </source>
</evidence>
<keyword evidence="6" id="KW-1185">Reference proteome</keyword>
<evidence type="ECO:0000313" key="6">
    <source>
        <dbReference type="Proteomes" id="UP001175228"/>
    </source>
</evidence>
<evidence type="ECO:0000256" key="3">
    <source>
        <dbReference type="ARBA" id="ARBA00022723"/>
    </source>
</evidence>
<dbReference type="PANTHER" id="PTHR11525:SF0">
    <property type="entry name" value="FARNESYL PYROPHOSPHATE SYNTHASE"/>
    <property type="match status" value="1"/>
</dbReference>
<accession>A0AA39Q683</accession>
<dbReference type="InterPro" id="IPR039702">
    <property type="entry name" value="FPS1-like"/>
</dbReference>
<dbReference type="EMBL" id="JAUEPU010000014">
    <property type="protein sequence ID" value="KAK0496930.1"/>
    <property type="molecule type" value="Genomic_DNA"/>
</dbReference>
<dbReference type="InterPro" id="IPR000092">
    <property type="entry name" value="Polyprenyl_synt"/>
</dbReference>
<evidence type="ECO:0000256" key="1">
    <source>
        <dbReference type="ARBA" id="ARBA00001946"/>
    </source>
</evidence>
<protein>
    <submittedName>
        <fullName evidence="5">Uncharacterized protein</fullName>
    </submittedName>
</protein>
<keyword evidence="2" id="KW-0808">Transferase</keyword>
<dbReference type="Proteomes" id="UP001175228">
    <property type="component" value="Unassembled WGS sequence"/>
</dbReference>
<dbReference type="GO" id="GO:0046872">
    <property type="term" value="F:metal ion binding"/>
    <property type="evidence" value="ECO:0007669"/>
    <property type="project" value="UniProtKB-KW"/>
</dbReference>
<gene>
    <name evidence="5" type="ORF">EDD18DRAFT_1352789</name>
</gene>
<dbReference type="AlphaFoldDB" id="A0AA39Q683"/>
<dbReference type="Gene3D" id="1.10.600.10">
    <property type="entry name" value="Farnesyl Diphosphate Synthase"/>
    <property type="match status" value="1"/>
</dbReference>
<proteinExistence type="predicted"/>
<dbReference type="GO" id="GO:0045337">
    <property type="term" value="P:farnesyl diphosphate biosynthetic process"/>
    <property type="evidence" value="ECO:0007669"/>
    <property type="project" value="TreeGrafter"/>
</dbReference>
<name>A0AA39Q683_9AGAR</name>
<dbReference type="GO" id="GO:0004161">
    <property type="term" value="F:dimethylallyltranstransferase activity"/>
    <property type="evidence" value="ECO:0007669"/>
    <property type="project" value="TreeGrafter"/>
</dbReference>
<dbReference type="InterPro" id="IPR008949">
    <property type="entry name" value="Isoprenoid_synthase_dom_sf"/>
</dbReference>
<comment type="cofactor">
    <cofactor evidence="1">
        <name>Mg(2+)</name>
        <dbReference type="ChEBI" id="CHEBI:18420"/>
    </cofactor>
</comment>
<dbReference type="PANTHER" id="PTHR11525">
    <property type="entry name" value="FARNESYL-PYROPHOSPHATE SYNTHETASE"/>
    <property type="match status" value="1"/>
</dbReference>
<evidence type="ECO:0000256" key="4">
    <source>
        <dbReference type="ARBA" id="ARBA00022842"/>
    </source>
</evidence>
<dbReference type="GO" id="GO:0004337">
    <property type="term" value="F:(2E,6E)-farnesyl diphosphate synthase activity"/>
    <property type="evidence" value="ECO:0007669"/>
    <property type="project" value="TreeGrafter"/>
</dbReference>